<comment type="caution">
    <text evidence="1">The sequence shown here is derived from an EMBL/GenBank/DDBJ whole genome shotgun (WGS) entry which is preliminary data.</text>
</comment>
<name>X0SIP5_9ZZZZ</name>
<proteinExistence type="predicted"/>
<organism evidence="1">
    <name type="scientific">marine sediment metagenome</name>
    <dbReference type="NCBI Taxonomy" id="412755"/>
    <lineage>
        <taxon>unclassified sequences</taxon>
        <taxon>metagenomes</taxon>
        <taxon>ecological metagenomes</taxon>
    </lineage>
</organism>
<evidence type="ECO:0000313" key="1">
    <source>
        <dbReference type="EMBL" id="GAF74951.1"/>
    </source>
</evidence>
<reference evidence="1" key="1">
    <citation type="journal article" date="2014" name="Front. Microbiol.">
        <title>High frequency of phylogenetically diverse reductive dehalogenase-homologous genes in deep subseafloor sedimentary metagenomes.</title>
        <authorList>
            <person name="Kawai M."/>
            <person name="Futagami T."/>
            <person name="Toyoda A."/>
            <person name="Takaki Y."/>
            <person name="Nishi S."/>
            <person name="Hori S."/>
            <person name="Arai W."/>
            <person name="Tsubouchi T."/>
            <person name="Morono Y."/>
            <person name="Uchiyama I."/>
            <person name="Ito T."/>
            <person name="Fujiyama A."/>
            <person name="Inagaki F."/>
            <person name="Takami H."/>
        </authorList>
    </citation>
    <scope>NUCLEOTIDE SEQUENCE</scope>
    <source>
        <strain evidence="1">Expedition CK06-06</strain>
    </source>
</reference>
<accession>X0SIP5</accession>
<feature type="non-terminal residue" evidence="1">
    <location>
        <position position="1"/>
    </location>
</feature>
<dbReference type="EMBL" id="BARS01005540">
    <property type="protein sequence ID" value="GAF74951.1"/>
    <property type="molecule type" value="Genomic_DNA"/>
</dbReference>
<gene>
    <name evidence="1" type="ORF">S01H1_10866</name>
</gene>
<dbReference type="AlphaFoldDB" id="X0SIP5"/>
<protein>
    <submittedName>
        <fullName evidence="1">Uncharacterized protein</fullName>
    </submittedName>
</protein>
<sequence length="45" mass="5417">ERRCKGEYKRNCEERSDEAISNLSNPNNLTNSYLLLILRRNKNYK</sequence>